<dbReference type="SUPFAM" id="SSF46689">
    <property type="entry name" value="Homeodomain-like"/>
    <property type="match status" value="1"/>
</dbReference>
<proteinExistence type="predicted"/>
<dbReference type="Gene3D" id="1.10.357.10">
    <property type="entry name" value="Tetracycline Repressor, domain 2"/>
    <property type="match status" value="1"/>
</dbReference>
<name>A0A1H5BWE0_9MICO</name>
<dbReference type="Proteomes" id="UP000199220">
    <property type="component" value="Unassembled WGS sequence"/>
</dbReference>
<feature type="DNA-binding region" description="H-T-H motif" evidence="2">
    <location>
        <begin position="29"/>
        <end position="48"/>
    </location>
</feature>
<protein>
    <submittedName>
        <fullName evidence="4">DNA-binding transcriptional regulator YbjK</fullName>
    </submittedName>
</protein>
<evidence type="ECO:0000313" key="5">
    <source>
        <dbReference type="Proteomes" id="UP000199220"/>
    </source>
</evidence>
<feature type="domain" description="HTH tetR-type" evidence="3">
    <location>
        <begin position="6"/>
        <end position="66"/>
    </location>
</feature>
<evidence type="ECO:0000259" key="3">
    <source>
        <dbReference type="PROSITE" id="PS50977"/>
    </source>
</evidence>
<evidence type="ECO:0000313" key="4">
    <source>
        <dbReference type="EMBL" id="SED58521.1"/>
    </source>
</evidence>
<evidence type="ECO:0000256" key="1">
    <source>
        <dbReference type="ARBA" id="ARBA00023125"/>
    </source>
</evidence>
<dbReference type="InterPro" id="IPR009057">
    <property type="entry name" value="Homeodomain-like_sf"/>
</dbReference>
<dbReference type="GO" id="GO:0003677">
    <property type="term" value="F:DNA binding"/>
    <property type="evidence" value="ECO:0007669"/>
    <property type="project" value="UniProtKB-UniRule"/>
</dbReference>
<accession>A0A1H5BWE0</accession>
<dbReference type="STRING" id="648782.SAMN04488554_0205"/>
<dbReference type="OrthoDB" id="6929199at2"/>
<dbReference type="InterPro" id="IPR001647">
    <property type="entry name" value="HTH_TetR"/>
</dbReference>
<dbReference type="AlphaFoldDB" id="A0A1H5BWE0"/>
<keyword evidence="5" id="KW-1185">Reference proteome</keyword>
<dbReference type="PROSITE" id="PS50977">
    <property type="entry name" value="HTH_TETR_2"/>
    <property type="match status" value="1"/>
</dbReference>
<evidence type="ECO:0000256" key="2">
    <source>
        <dbReference type="PROSITE-ProRule" id="PRU00335"/>
    </source>
</evidence>
<dbReference type="EMBL" id="FNTX01000001">
    <property type="protein sequence ID" value="SED58521.1"/>
    <property type="molecule type" value="Genomic_DNA"/>
</dbReference>
<dbReference type="RefSeq" id="WP_089771296.1">
    <property type="nucleotide sequence ID" value="NZ_FNTX01000001.1"/>
</dbReference>
<sequence length="179" mass="18346">MPSKGARRRDSVITAAADLLLERGPGTCTHREVAARAGCSLSATTYYFSSLEELLGAAGERIVRGWADHAERVAAELDPRASRSQRISAAVAAVLPEPERVRGHYEHLAGAGRSQQVAAAYAAGRPRVDAALTQIAGPLGLDAALVVAVIDGAAITALSEGGDPAALAAQLLDLSCPAA</sequence>
<dbReference type="PRINTS" id="PR00455">
    <property type="entry name" value="HTHTETR"/>
</dbReference>
<reference evidence="5" key="1">
    <citation type="submission" date="2016-10" db="EMBL/GenBank/DDBJ databases">
        <authorList>
            <person name="Varghese N."/>
            <person name="Submissions S."/>
        </authorList>
    </citation>
    <scope>NUCLEOTIDE SEQUENCE [LARGE SCALE GENOMIC DNA]</scope>
    <source>
        <strain evidence="5">DSM 21368</strain>
    </source>
</reference>
<keyword evidence="1 2" id="KW-0238">DNA-binding</keyword>
<dbReference type="Pfam" id="PF00440">
    <property type="entry name" value="TetR_N"/>
    <property type="match status" value="1"/>
</dbReference>
<organism evidence="4 5">
    <name type="scientific">Ruania alba</name>
    <dbReference type="NCBI Taxonomy" id="648782"/>
    <lineage>
        <taxon>Bacteria</taxon>
        <taxon>Bacillati</taxon>
        <taxon>Actinomycetota</taxon>
        <taxon>Actinomycetes</taxon>
        <taxon>Micrococcales</taxon>
        <taxon>Ruaniaceae</taxon>
        <taxon>Ruania</taxon>
    </lineage>
</organism>
<gene>
    <name evidence="4" type="ORF">SAMN04488554_0205</name>
</gene>